<evidence type="ECO:0000313" key="2">
    <source>
        <dbReference type="Proteomes" id="UP001302812"/>
    </source>
</evidence>
<reference evidence="1" key="2">
    <citation type="submission" date="2023-05" db="EMBL/GenBank/DDBJ databases">
        <authorList>
            <consortium name="Lawrence Berkeley National Laboratory"/>
            <person name="Steindorff A."/>
            <person name="Hensen N."/>
            <person name="Bonometti L."/>
            <person name="Westerberg I."/>
            <person name="Brannstrom I.O."/>
            <person name="Guillou S."/>
            <person name="Cros-Aarteil S."/>
            <person name="Calhoun S."/>
            <person name="Haridas S."/>
            <person name="Kuo A."/>
            <person name="Mondo S."/>
            <person name="Pangilinan J."/>
            <person name="Riley R."/>
            <person name="Labutti K."/>
            <person name="Andreopoulos B."/>
            <person name="Lipzen A."/>
            <person name="Chen C."/>
            <person name="Yanf M."/>
            <person name="Daum C."/>
            <person name="Ng V."/>
            <person name="Clum A."/>
            <person name="Ohm R."/>
            <person name="Martin F."/>
            <person name="Silar P."/>
            <person name="Natvig D."/>
            <person name="Lalanne C."/>
            <person name="Gautier V."/>
            <person name="Ament-Velasquez S.L."/>
            <person name="Kruys A."/>
            <person name="Hutchinson M.I."/>
            <person name="Powell A.J."/>
            <person name="Barry K."/>
            <person name="Miller A.N."/>
            <person name="Grigoriev I.V."/>
            <person name="Debuchy R."/>
            <person name="Gladieux P."/>
            <person name="Thoren M.H."/>
            <person name="Johannesson H."/>
        </authorList>
    </citation>
    <scope>NUCLEOTIDE SEQUENCE</scope>
    <source>
        <strain evidence="1">CBS 508.74</strain>
    </source>
</reference>
<dbReference type="RefSeq" id="XP_064671994.1">
    <property type="nucleotide sequence ID" value="XM_064810211.1"/>
</dbReference>
<dbReference type="GeneID" id="89934336"/>
<organism evidence="1 2">
    <name type="scientific">Canariomyces notabilis</name>
    <dbReference type="NCBI Taxonomy" id="2074819"/>
    <lineage>
        <taxon>Eukaryota</taxon>
        <taxon>Fungi</taxon>
        <taxon>Dikarya</taxon>
        <taxon>Ascomycota</taxon>
        <taxon>Pezizomycotina</taxon>
        <taxon>Sordariomycetes</taxon>
        <taxon>Sordariomycetidae</taxon>
        <taxon>Sordariales</taxon>
        <taxon>Chaetomiaceae</taxon>
        <taxon>Canariomyces</taxon>
    </lineage>
</organism>
<dbReference type="Proteomes" id="UP001302812">
    <property type="component" value="Unassembled WGS sequence"/>
</dbReference>
<keyword evidence="2" id="KW-1185">Reference proteome</keyword>
<dbReference type="AlphaFoldDB" id="A0AAN6THA9"/>
<evidence type="ECO:0000313" key="1">
    <source>
        <dbReference type="EMBL" id="KAK4114424.1"/>
    </source>
</evidence>
<protein>
    <submittedName>
        <fullName evidence="1">Uncharacterized protein</fullName>
    </submittedName>
</protein>
<accession>A0AAN6THA9</accession>
<gene>
    <name evidence="1" type="ORF">N656DRAFT_591177</name>
</gene>
<comment type="caution">
    <text evidence="1">The sequence shown here is derived from an EMBL/GenBank/DDBJ whole genome shotgun (WGS) entry which is preliminary data.</text>
</comment>
<name>A0AAN6THA9_9PEZI</name>
<reference evidence="1" key="1">
    <citation type="journal article" date="2023" name="Mol. Phylogenet. Evol.">
        <title>Genome-scale phylogeny and comparative genomics of the fungal order Sordariales.</title>
        <authorList>
            <person name="Hensen N."/>
            <person name="Bonometti L."/>
            <person name="Westerberg I."/>
            <person name="Brannstrom I.O."/>
            <person name="Guillou S."/>
            <person name="Cros-Aarteil S."/>
            <person name="Calhoun S."/>
            <person name="Haridas S."/>
            <person name="Kuo A."/>
            <person name="Mondo S."/>
            <person name="Pangilinan J."/>
            <person name="Riley R."/>
            <person name="LaButti K."/>
            <person name="Andreopoulos B."/>
            <person name="Lipzen A."/>
            <person name="Chen C."/>
            <person name="Yan M."/>
            <person name="Daum C."/>
            <person name="Ng V."/>
            <person name="Clum A."/>
            <person name="Steindorff A."/>
            <person name="Ohm R.A."/>
            <person name="Martin F."/>
            <person name="Silar P."/>
            <person name="Natvig D.O."/>
            <person name="Lalanne C."/>
            <person name="Gautier V."/>
            <person name="Ament-Velasquez S.L."/>
            <person name="Kruys A."/>
            <person name="Hutchinson M.I."/>
            <person name="Powell A.J."/>
            <person name="Barry K."/>
            <person name="Miller A.N."/>
            <person name="Grigoriev I.V."/>
            <person name="Debuchy R."/>
            <person name="Gladieux P."/>
            <person name="Hiltunen Thoren M."/>
            <person name="Johannesson H."/>
        </authorList>
    </citation>
    <scope>NUCLEOTIDE SEQUENCE</scope>
    <source>
        <strain evidence="1">CBS 508.74</strain>
    </source>
</reference>
<sequence>MEKLPQEVFDRMFDLSELSSQHTERLSADANISRQWQYAVERLVFRSLSIGVDDIPVFEYLFQDVRRWSYLLSIKYTIFRPVLPRQLERTSSGFPWNQMCNLKLHSELKRLWNLLNAYWNQENPSNVEGFNLHLDFRMDPLDYFDTFGCCFPQQAFKDIPYSLTFPTLRGISTLTVKWRTHHNNAPRNLHPAWLFKLIAACPSVATVNWELFEPKIPEAAAVESSQRQLLASALSNPILQNLRSLNLTS</sequence>
<proteinExistence type="predicted"/>
<dbReference type="EMBL" id="MU853337">
    <property type="protein sequence ID" value="KAK4114424.1"/>
    <property type="molecule type" value="Genomic_DNA"/>
</dbReference>